<dbReference type="RefSeq" id="WP_143238305.1">
    <property type="nucleotide sequence ID" value="NZ_FWXK01000001.1"/>
</dbReference>
<sequence length="197" mass="22672">MSENIFMLGFFLFFFILFDLVIYSIYLLYKKKFHLKIGIALLISFLLMLLCYSKLSSTTDTNPIVFNDAYQTATNLKESIDISNATDYQPKTSQFKKGNQETIKVIPVTNHTFVCVGENKQVSGITSLYIDKDEALTLTDNIDSKLSQYIQNHFEQNQEISNASVSDWNITLEKANTEDYPNLSLYHLYLTPQQVKK</sequence>
<evidence type="ECO:0000256" key="1">
    <source>
        <dbReference type="SAM" id="Phobius"/>
    </source>
</evidence>
<organism evidence="2 3">
    <name type="scientific">Aerococcus suis</name>
    <dbReference type="NCBI Taxonomy" id="371602"/>
    <lineage>
        <taxon>Bacteria</taxon>
        <taxon>Bacillati</taxon>
        <taxon>Bacillota</taxon>
        <taxon>Bacilli</taxon>
        <taxon>Lactobacillales</taxon>
        <taxon>Aerococcaceae</taxon>
        <taxon>Aerococcus</taxon>
    </lineage>
</organism>
<evidence type="ECO:0000313" key="2">
    <source>
        <dbReference type="EMBL" id="SMC30166.1"/>
    </source>
</evidence>
<keyword evidence="1" id="KW-1133">Transmembrane helix</keyword>
<accession>A0A1W1Y1Y6</accession>
<reference evidence="3" key="1">
    <citation type="submission" date="2017-04" db="EMBL/GenBank/DDBJ databases">
        <authorList>
            <person name="Varghese N."/>
            <person name="Submissions S."/>
        </authorList>
    </citation>
    <scope>NUCLEOTIDE SEQUENCE [LARGE SCALE GENOMIC DNA]</scope>
    <source>
        <strain evidence="3">DSM 21500</strain>
    </source>
</reference>
<dbReference type="EMBL" id="FWXK01000001">
    <property type="protein sequence ID" value="SMC30166.1"/>
    <property type="molecule type" value="Genomic_DNA"/>
</dbReference>
<gene>
    <name evidence="2" type="ORF">SAMN04487984_0063</name>
</gene>
<feature type="transmembrane region" description="Helical" evidence="1">
    <location>
        <begin position="6"/>
        <end position="28"/>
    </location>
</feature>
<keyword evidence="3" id="KW-1185">Reference proteome</keyword>
<protein>
    <submittedName>
        <fullName evidence="2">Uncharacterized protein</fullName>
    </submittedName>
</protein>
<name>A0A1W1Y1Y6_9LACT</name>
<keyword evidence="1" id="KW-0812">Transmembrane</keyword>
<keyword evidence="1" id="KW-0472">Membrane</keyword>
<dbReference type="AlphaFoldDB" id="A0A1W1Y1Y6"/>
<evidence type="ECO:0000313" key="3">
    <source>
        <dbReference type="Proteomes" id="UP000243884"/>
    </source>
</evidence>
<proteinExistence type="predicted"/>
<feature type="transmembrane region" description="Helical" evidence="1">
    <location>
        <begin position="35"/>
        <end position="55"/>
    </location>
</feature>
<dbReference type="Proteomes" id="UP000243884">
    <property type="component" value="Unassembled WGS sequence"/>
</dbReference>